<dbReference type="EMBL" id="JAWRVG010000007">
    <property type="protein sequence ID" value="KAK4081257.1"/>
    <property type="molecule type" value="Genomic_DNA"/>
</dbReference>
<dbReference type="InterPro" id="IPR053137">
    <property type="entry name" value="NLR-like"/>
</dbReference>
<dbReference type="InterPro" id="IPR035994">
    <property type="entry name" value="Nucleoside_phosphorylase_sf"/>
</dbReference>
<dbReference type="SUPFAM" id="SSF50370">
    <property type="entry name" value="Ricin B-like lectins"/>
    <property type="match status" value="1"/>
</dbReference>
<dbReference type="CDD" id="cd00161">
    <property type="entry name" value="beta-trefoil_Ricin-like"/>
    <property type="match status" value="1"/>
</dbReference>
<dbReference type="SUPFAM" id="SSF53167">
    <property type="entry name" value="Purine and uridine phosphorylases"/>
    <property type="match status" value="1"/>
</dbReference>
<name>A0AAE1M7S5_9HYPO</name>
<proteinExistence type="predicted"/>
<gene>
    <name evidence="1" type="ORF">Triagg1_2789</name>
</gene>
<comment type="caution">
    <text evidence="1">The sequence shown here is derived from an EMBL/GenBank/DDBJ whole genome shotgun (WGS) entry which is preliminary data.</text>
</comment>
<dbReference type="GO" id="GO:0009116">
    <property type="term" value="P:nucleoside metabolic process"/>
    <property type="evidence" value="ECO:0007669"/>
    <property type="project" value="InterPro"/>
</dbReference>
<dbReference type="GO" id="GO:0003824">
    <property type="term" value="F:catalytic activity"/>
    <property type="evidence" value="ECO:0007669"/>
    <property type="project" value="InterPro"/>
</dbReference>
<dbReference type="AlphaFoldDB" id="A0AAE1M7S5"/>
<dbReference type="PANTHER" id="PTHR46082">
    <property type="entry name" value="ATP/GTP-BINDING PROTEIN-RELATED"/>
    <property type="match status" value="1"/>
</dbReference>
<dbReference type="InterPro" id="IPR035992">
    <property type="entry name" value="Ricin_B-like_lectins"/>
</dbReference>
<dbReference type="GeneID" id="87916913"/>
<reference evidence="1" key="1">
    <citation type="submission" date="2023-11" db="EMBL/GenBank/DDBJ databases">
        <title>The genome sequences of three competitors of mushroom-forming fungi.</title>
        <authorList>
            <person name="Beijen E."/>
            <person name="Ohm R.A."/>
        </authorList>
    </citation>
    <scope>NUCLEOTIDE SEQUENCE</scope>
    <source>
        <strain evidence="1">CBS 100526</strain>
    </source>
</reference>
<dbReference type="Gene3D" id="2.80.10.50">
    <property type="match status" value="1"/>
</dbReference>
<keyword evidence="2" id="KW-1185">Reference proteome</keyword>
<accession>A0AAE1M7S5</accession>
<dbReference type="RefSeq" id="XP_062758406.1">
    <property type="nucleotide sequence ID" value="XM_062897009.1"/>
</dbReference>
<dbReference type="Gene3D" id="3.40.50.1580">
    <property type="entry name" value="Nucleoside phosphorylase domain"/>
    <property type="match status" value="1"/>
</dbReference>
<dbReference type="PANTHER" id="PTHR46082:SF11">
    <property type="entry name" value="AAA+ ATPASE DOMAIN-CONTAINING PROTEIN-RELATED"/>
    <property type="match status" value="1"/>
</dbReference>
<dbReference type="Proteomes" id="UP001273209">
    <property type="component" value="Unassembled WGS sequence"/>
</dbReference>
<sequence>MSYRQVLLERCVTIISTRRRQLAYFRAHYSHEETFALEQQVTRFKPPTSTLVSSSSAASIADCGLGDGRSFGVPPPPKLVGNEEEKPCPYCYLVLPAETFSTQHKSERWEQHFVKDLGPYICLGSSDDETLIFNTLEKLEDHIMISHPGLDPSSAEDRFRHQRQTYPLPQRCFVCWQVTPEFETLLKHIASHLESMSLSALPWRDDITGEESMASDRATCLVATDVDGSDAIDTELDGTLFCGWEETDEVMMDPARQLDEHEFSSLLLAANEPPPDRLQLLETWVQESCLNAPGWSRGRRNWSLPLIVVKTITNLRKNAVWSQARRGGTRIRDRIPRHRDYAVGWICALRSEYEASKAMLDYEYKLPFPNSDYDPNEDRNTRRGRDTYAYGRIGHHDVVIVCMSSSCYEKLSVSGIVKDMRGFFPFLMVFTMVGIGGYVPSTSKDFRLGDVMVGDPAISSGDFIQYDSRRISRERTFSQTRSLDTCRLPKDLQTAIRTLKAGHQTGHRLSKEWQAILDRCEEMKIQDSLQSPETDIQFSIDDDPFGNEGDRSRCPKDLMELQRACVSDSVVHYGLIASGNEITEHGATRDTVFRCLVIRSISDYADSHRNDIRQPNAAAMAAEYEKELLHTLPSAASAAKSMDVWYRLTPYLSHTDSVDIQEDSTSANGNMRIPLAPNDAKQPDQYWKFQPNDTKGSWAISTMALPDSVLGIHPGDDSRLRLEPAVFRMGQQWQIIQRGGGAVNIGNRSLGSEGYLCTRGHPVALSLSEKNENDASQLWRLHPLGIVGPQCSQSDDMVID</sequence>
<evidence type="ECO:0000313" key="1">
    <source>
        <dbReference type="EMBL" id="KAK4081257.1"/>
    </source>
</evidence>
<organism evidence="1 2">
    <name type="scientific">Trichoderma aggressivum f. europaeum</name>
    <dbReference type="NCBI Taxonomy" id="173218"/>
    <lineage>
        <taxon>Eukaryota</taxon>
        <taxon>Fungi</taxon>
        <taxon>Dikarya</taxon>
        <taxon>Ascomycota</taxon>
        <taxon>Pezizomycotina</taxon>
        <taxon>Sordariomycetes</taxon>
        <taxon>Hypocreomycetidae</taxon>
        <taxon>Hypocreales</taxon>
        <taxon>Hypocreaceae</taxon>
        <taxon>Trichoderma</taxon>
    </lineage>
</organism>
<protein>
    <submittedName>
        <fullName evidence="1">Uncharacterized protein</fullName>
    </submittedName>
</protein>
<evidence type="ECO:0000313" key="2">
    <source>
        <dbReference type="Proteomes" id="UP001273209"/>
    </source>
</evidence>